<dbReference type="InterPro" id="IPR053152">
    <property type="entry name" value="Hydrolase_YcaC-like"/>
</dbReference>
<keyword evidence="2" id="KW-0732">Signal</keyword>
<comment type="similarity">
    <text evidence="1">Belongs to the isochorismatase family.</text>
</comment>
<feature type="domain" description="Isochorismatase-like" evidence="3">
    <location>
        <begin position="34"/>
        <end position="184"/>
    </location>
</feature>
<reference evidence="4 5" key="1">
    <citation type="submission" date="2021-11" db="EMBL/GenBank/DDBJ databases">
        <title>Black yeast isolated from Biological Soil Crust.</title>
        <authorList>
            <person name="Kurbessoian T."/>
        </authorList>
    </citation>
    <scope>NUCLEOTIDE SEQUENCE [LARGE SCALE GENOMIC DNA]</scope>
    <source>
        <strain evidence="4 5">CCFEE 5522</strain>
    </source>
</reference>
<dbReference type="InterPro" id="IPR000868">
    <property type="entry name" value="Isochorismatase-like_dom"/>
</dbReference>
<evidence type="ECO:0000256" key="1">
    <source>
        <dbReference type="ARBA" id="ARBA00006336"/>
    </source>
</evidence>
<evidence type="ECO:0000259" key="3">
    <source>
        <dbReference type="Pfam" id="PF00857"/>
    </source>
</evidence>
<organism evidence="4 5">
    <name type="scientific">Oleoguttula mirabilis</name>
    <dbReference type="NCBI Taxonomy" id="1507867"/>
    <lineage>
        <taxon>Eukaryota</taxon>
        <taxon>Fungi</taxon>
        <taxon>Dikarya</taxon>
        <taxon>Ascomycota</taxon>
        <taxon>Pezizomycotina</taxon>
        <taxon>Dothideomycetes</taxon>
        <taxon>Dothideomycetidae</taxon>
        <taxon>Mycosphaerellales</taxon>
        <taxon>Teratosphaeriaceae</taxon>
        <taxon>Oleoguttula</taxon>
    </lineage>
</organism>
<dbReference type="Pfam" id="PF00857">
    <property type="entry name" value="Isochorismatase"/>
    <property type="match status" value="1"/>
</dbReference>
<feature type="signal peptide" evidence="2">
    <location>
        <begin position="1"/>
        <end position="20"/>
    </location>
</feature>
<gene>
    <name evidence="4" type="ORF">LTR36_009545</name>
</gene>
<dbReference type="PANTHER" id="PTHR43559:SF3">
    <property type="entry name" value="HYDROLASE YCAC-RELATED"/>
    <property type="match status" value="1"/>
</dbReference>
<keyword evidence="5" id="KW-1185">Reference proteome</keyword>
<evidence type="ECO:0000256" key="2">
    <source>
        <dbReference type="SAM" id="SignalP"/>
    </source>
</evidence>
<dbReference type="EMBL" id="JAVFHQ010000007">
    <property type="protein sequence ID" value="KAK4548634.1"/>
    <property type="molecule type" value="Genomic_DNA"/>
</dbReference>
<sequence>MKNILAPLLAFSSSLSLCIADAVPWERLNKNDALLLILDLQDGLYGLARDFDPTVYHNAMIAHAALGKLFDLPVVLTTSAQTGPNGPLPKAILEMYPDAPLIERPGEVDAWDNPQFQAAVRAANRSQIIVAGIVTDVCTTFLALSLRAEGYSVWANVEASGTTTPFIRDTANSRMQAAGVQLVSLFSIVCDLMRDWRDTPGSSAVLPWLAQYYPVYGILAQAHAGAILNGSEIPGEAELVPVGGFGNNDTIVEGSG</sequence>
<evidence type="ECO:0000313" key="5">
    <source>
        <dbReference type="Proteomes" id="UP001324427"/>
    </source>
</evidence>
<comment type="caution">
    <text evidence="4">The sequence shown here is derived from an EMBL/GenBank/DDBJ whole genome shotgun (WGS) entry which is preliminary data.</text>
</comment>
<name>A0AAV9JTN5_9PEZI</name>
<proteinExistence type="inferred from homology"/>
<dbReference type="SUPFAM" id="SSF52499">
    <property type="entry name" value="Isochorismatase-like hydrolases"/>
    <property type="match status" value="1"/>
</dbReference>
<protein>
    <recommendedName>
        <fullName evidence="3">Isochorismatase-like domain-containing protein</fullName>
    </recommendedName>
</protein>
<feature type="chain" id="PRO_5043664693" description="Isochorismatase-like domain-containing protein" evidence="2">
    <location>
        <begin position="21"/>
        <end position="256"/>
    </location>
</feature>
<dbReference type="AlphaFoldDB" id="A0AAV9JTN5"/>
<dbReference type="InterPro" id="IPR036380">
    <property type="entry name" value="Isochorismatase-like_sf"/>
</dbReference>
<dbReference type="PANTHER" id="PTHR43559">
    <property type="entry name" value="HYDROLASE YCAC-RELATED"/>
    <property type="match status" value="1"/>
</dbReference>
<dbReference type="Proteomes" id="UP001324427">
    <property type="component" value="Unassembled WGS sequence"/>
</dbReference>
<dbReference type="Gene3D" id="3.40.50.850">
    <property type="entry name" value="Isochorismatase-like"/>
    <property type="match status" value="1"/>
</dbReference>
<accession>A0AAV9JTN5</accession>
<evidence type="ECO:0000313" key="4">
    <source>
        <dbReference type="EMBL" id="KAK4548634.1"/>
    </source>
</evidence>